<gene>
    <name evidence="1" type="ORF">HH214_06135</name>
</gene>
<sequence>MSEKLIYTAEHSKVSMTTEELLLLEKHGNTKLIEHIDFKAEVIHTGYFIGLDTLSPLDKPLYVGPKREAGKRLDYLKMLSVCLHHPLINVHSQDLFDIRFQQQTIRILQQDDLLTPLLIVQFLRATERVVRKSLQKGYYSRTENKTAKVKGRVLVADTIKRNHYRNNYLQTWCKYQEFGIDTAPNRILNKTLQFVQRYAQLFPADILSLGAKLRFLQPAFARVGTDVEMNEIEHYRPNPFYAEYGDAIASARLLLKRFGYQLNALQSDTYTDMPPFWIDMSKLFELYVLGQLQKVIGSQEVIFQADGKFGYLDFLRTSQGEEMIIDAKYRYLYGEKRYEIEDVRQLSAYARDRGLLAQLKLPKTEWSKMVLPCLIIYPDPEASPELERSSLLDDPIKQFESFYRQGICLPRL</sequence>
<protein>
    <recommendedName>
        <fullName evidence="3">Restriction endonuclease</fullName>
    </recommendedName>
</protein>
<evidence type="ECO:0008006" key="3">
    <source>
        <dbReference type="Google" id="ProtNLM"/>
    </source>
</evidence>
<dbReference type="Pfam" id="PF10117">
    <property type="entry name" value="McrBC"/>
    <property type="match status" value="1"/>
</dbReference>
<dbReference type="AlphaFoldDB" id="A0A7L5E3U8"/>
<dbReference type="Proteomes" id="UP000503278">
    <property type="component" value="Chromosome"/>
</dbReference>
<evidence type="ECO:0000313" key="1">
    <source>
        <dbReference type="EMBL" id="QJD95483.1"/>
    </source>
</evidence>
<name>A0A7L5E3U8_9SPHI</name>
<dbReference type="PANTHER" id="PTHR38733:SF1">
    <property type="entry name" value="TYPE IV METHYL-DIRECTED RESTRICTION ENZYME ECOKMCRBC"/>
    <property type="match status" value="1"/>
</dbReference>
<proteinExistence type="predicted"/>
<accession>A0A7L5E3U8</accession>
<dbReference type="PANTHER" id="PTHR38733">
    <property type="entry name" value="PROTEIN MCRC"/>
    <property type="match status" value="1"/>
</dbReference>
<evidence type="ECO:0000313" key="2">
    <source>
        <dbReference type="Proteomes" id="UP000503278"/>
    </source>
</evidence>
<dbReference type="RefSeq" id="WP_169606493.1">
    <property type="nucleotide sequence ID" value="NZ_CP051682.1"/>
</dbReference>
<dbReference type="EMBL" id="CP051682">
    <property type="protein sequence ID" value="QJD95483.1"/>
    <property type="molecule type" value="Genomic_DNA"/>
</dbReference>
<dbReference type="KEGG" id="mrob:HH214_06135"/>
<dbReference type="InterPro" id="IPR019292">
    <property type="entry name" value="McrC"/>
</dbReference>
<keyword evidence="2" id="KW-1185">Reference proteome</keyword>
<reference evidence="1 2" key="1">
    <citation type="submission" date="2020-04" db="EMBL/GenBank/DDBJ databases">
        <title>Genome sequencing of novel species.</title>
        <authorList>
            <person name="Heo J."/>
            <person name="Kim S.-J."/>
            <person name="Kim J.-S."/>
            <person name="Hong S.-B."/>
            <person name="Kwon S.-W."/>
        </authorList>
    </citation>
    <scope>NUCLEOTIDE SEQUENCE [LARGE SCALE GENOMIC DNA]</scope>
    <source>
        <strain evidence="1 2">F39-2</strain>
    </source>
</reference>
<organism evidence="1 2">
    <name type="scientific">Mucilaginibacter robiniae</name>
    <dbReference type="NCBI Taxonomy" id="2728022"/>
    <lineage>
        <taxon>Bacteria</taxon>
        <taxon>Pseudomonadati</taxon>
        <taxon>Bacteroidota</taxon>
        <taxon>Sphingobacteriia</taxon>
        <taxon>Sphingobacteriales</taxon>
        <taxon>Sphingobacteriaceae</taxon>
        <taxon>Mucilaginibacter</taxon>
    </lineage>
</organism>